<dbReference type="EMBL" id="JAPWTK010000777">
    <property type="protein sequence ID" value="KAJ8936165.1"/>
    <property type="molecule type" value="Genomic_DNA"/>
</dbReference>
<comment type="caution">
    <text evidence="1">The sequence shown here is derived from an EMBL/GenBank/DDBJ whole genome shotgun (WGS) entry which is preliminary data.</text>
</comment>
<name>A0AAV8XDU2_9CUCU</name>
<accession>A0AAV8XDU2</accession>
<organism evidence="1 2">
    <name type="scientific">Aromia moschata</name>
    <dbReference type="NCBI Taxonomy" id="1265417"/>
    <lineage>
        <taxon>Eukaryota</taxon>
        <taxon>Metazoa</taxon>
        <taxon>Ecdysozoa</taxon>
        <taxon>Arthropoda</taxon>
        <taxon>Hexapoda</taxon>
        <taxon>Insecta</taxon>
        <taxon>Pterygota</taxon>
        <taxon>Neoptera</taxon>
        <taxon>Endopterygota</taxon>
        <taxon>Coleoptera</taxon>
        <taxon>Polyphaga</taxon>
        <taxon>Cucujiformia</taxon>
        <taxon>Chrysomeloidea</taxon>
        <taxon>Cerambycidae</taxon>
        <taxon>Cerambycinae</taxon>
        <taxon>Callichromatini</taxon>
        <taxon>Aromia</taxon>
    </lineage>
</organism>
<evidence type="ECO:0000313" key="1">
    <source>
        <dbReference type="EMBL" id="KAJ8936165.1"/>
    </source>
</evidence>
<proteinExistence type="predicted"/>
<reference evidence="1" key="1">
    <citation type="journal article" date="2023" name="Insect Mol. Biol.">
        <title>Genome sequencing provides insights into the evolution of gene families encoding plant cell wall-degrading enzymes in longhorned beetles.</title>
        <authorList>
            <person name="Shin N.R."/>
            <person name="Okamura Y."/>
            <person name="Kirsch R."/>
            <person name="Pauchet Y."/>
        </authorList>
    </citation>
    <scope>NUCLEOTIDE SEQUENCE</scope>
    <source>
        <strain evidence="1">AMC_N1</strain>
    </source>
</reference>
<protein>
    <submittedName>
        <fullName evidence="1">Uncharacterized protein</fullName>
    </submittedName>
</protein>
<sequence>MVTFIGIISALGGTIPPVFIFPRIRNPEEYLGDGPEGSLVLEIKWLDELRVIPFILSEKAKLEVRVLMLRLTSVKMDVESTNVDELIPNTEIHTD</sequence>
<evidence type="ECO:0000313" key="2">
    <source>
        <dbReference type="Proteomes" id="UP001162162"/>
    </source>
</evidence>
<dbReference type="AlphaFoldDB" id="A0AAV8XDU2"/>
<gene>
    <name evidence="1" type="ORF">NQ318_020364</name>
</gene>
<keyword evidence="2" id="KW-1185">Reference proteome</keyword>
<dbReference type="Proteomes" id="UP001162162">
    <property type="component" value="Unassembled WGS sequence"/>
</dbReference>